<keyword evidence="4 9" id="KW-1133">Transmembrane helix</keyword>
<accession>A0A0N5AKC2</accession>
<feature type="transmembrane region" description="Helical" evidence="9">
    <location>
        <begin position="86"/>
        <end position="112"/>
    </location>
</feature>
<comment type="catalytic activity">
    <reaction evidence="7">
        <text>a 1-O-(1Z-alkenyl)-sn-glycero-3-phosphoethanolamine + H2O = a 2,3-saturated aldehyde + sn-glycero-3-phosphoethanolamine</text>
        <dbReference type="Rhea" id="RHEA:16905"/>
        <dbReference type="ChEBI" id="CHEBI:15377"/>
        <dbReference type="ChEBI" id="CHEBI:73359"/>
        <dbReference type="ChEBI" id="CHEBI:77288"/>
        <dbReference type="ChEBI" id="CHEBI:143890"/>
        <dbReference type="EC" id="3.3.2.2"/>
    </reaction>
</comment>
<name>A0A0N5AKC2_9BILA</name>
<dbReference type="WBParaSite" id="SMUV_0000493901-mRNA-1">
    <property type="protein sequence ID" value="SMUV_0000493901-mRNA-1"/>
    <property type="gene ID" value="SMUV_0000493901"/>
</dbReference>
<evidence type="ECO:0000256" key="6">
    <source>
        <dbReference type="ARBA" id="ARBA00035673"/>
    </source>
</evidence>
<evidence type="ECO:0000256" key="9">
    <source>
        <dbReference type="SAM" id="Phobius"/>
    </source>
</evidence>
<dbReference type="PANTHER" id="PTHR31885">
    <property type="entry name" value="GH04784P"/>
    <property type="match status" value="1"/>
</dbReference>
<evidence type="ECO:0000256" key="1">
    <source>
        <dbReference type="ARBA" id="ARBA00004141"/>
    </source>
</evidence>
<evidence type="ECO:0000313" key="10">
    <source>
        <dbReference type="Proteomes" id="UP000046393"/>
    </source>
</evidence>
<feature type="transmembrane region" description="Helical" evidence="9">
    <location>
        <begin position="16"/>
        <end position="34"/>
    </location>
</feature>
<evidence type="ECO:0000256" key="2">
    <source>
        <dbReference type="ARBA" id="ARBA00007375"/>
    </source>
</evidence>
<protein>
    <recommendedName>
        <fullName evidence="6">lysoplasmalogenase</fullName>
        <ecNumber evidence="6">3.3.2.2</ecNumber>
    </recommendedName>
</protein>
<feature type="transmembrane region" description="Helical" evidence="9">
    <location>
        <begin position="54"/>
        <end position="74"/>
    </location>
</feature>
<evidence type="ECO:0000256" key="5">
    <source>
        <dbReference type="ARBA" id="ARBA00023136"/>
    </source>
</evidence>
<reference evidence="11" key="1">
    <citation type="submission" date="2017-02" db="UniProtKB">
        <authorList>
            <consortium name="WormBaseParasite"/>
        </authorList>
    </citation>
    <scope>IDENTIFICATION</scope>
</reference>
<dbReference type="AlphaFoldDB" id="A0A0N5AKC2"/>
<keyword evidence="3 9" id="KW-0812">Transmembrane</keyword>
<dbReference type="PANTHER" id="PTHR31885:SF6">
    <property type="entry name" value="GH04784P"/>
    <property type="match status" value="1"/>
</dbReference>
<comment type="catalytic activity">
    <reaction evidence="8">
        <text>a 1-O-(1Z-alkenyl)-sn-glycero-3-phosphocholine + H2O = a 2,3-saturated aldehyde + sn-glycerol 3-phosphocholine</text>
        <dbReference type="Rhea" id="RHEA:22544"/>
        <dbReference type="ChEBI" id="CHEBI:15377"/>
        <dbReference type="ChEBI" id="CHEBI:16870"/>
        <dbReference type="ChEBI" id="CHEBI:73359"/>
        <dbReference type="ChEBI" id="CHEBI:77287"/>
        <dbReference type="EC" id="3.3.2.2"/>
    </reaction>
</comment>
<evidence type="ECO:0000256" key="7">
    <source>
        <dbReference type="ARBA" id="ARBA00049458"/>
    </source>
</evidence>
<keyword evidence="5 9" id="KW-0472">Membrane</keyword>
<proteinExistence type="inferred from homology"/>
<dbReference type="STRING" id="451379.A0A0N5AKC2"/>
<feature type="transmembrane region" description="Helical" evidence="9">
    <location>
        <begin position="118"/>
        <end position="141"/>
    </location>
</feature>
<evidence type="ECO:0000256" key="3">
    <source>
        <dbReference type="ARBA" id="ARBA00022692"/>
    </source>
</evidence>
<dbReference type="Pfam" id="PF07947">
    <property type="entry name" value="YhhN"/>
    <property type="match status" value="1"/>
</dbReference>
<organism evidence="10 11">
    <name type="scientific">Syphacia muris</name>
    <dbReference type="NCBI Taxonomy" id="451379"/>
    <lineage>
        <taxon>Eukaryota</taxon>
        <taxon>Metazoa</taxon>
        <taxon>Ecdysozoa</taxon>
        <taxon>Nematoda</taxon>
        <taxon>Chromadorea</taxon>
        <taxon>Rhabditida</taxon>
        <taxon>Spirurina</taxon>
        <taxon>Oxyuridomorpha</taxon>
        <taxon>Oxyuroidea</taxon>
        <taxon>Oxyuridae</taxon>
        <taxon>Syphacia</taxon>
    </lineage>
</organism>
<evidence type="ECO:0000256" key="4">
    <source>
        <dbReference type="ARBA" id="ARBA00022989"/>
    </source>
</evidence>
<feature type="transmembrane region" description="Helical" evidence="9">
    <location>
        <begin position="183"/>
        <end position="204"/>
    </location>
</feature>
<dbReference type="InterPro" id="IPR012506">
    <property type="entry name" value="TMEM86B-like"/>
</dbReference>
<dbReference type="GO" id="GO:0047408">
    <property type="term" value="F:alkenylglycerophosphocholine hydrolase activity"/>
    <property type="evidence" value="ECO:0007669"/>
    <property type="project" value="UniProtKB-EC"/>
</dbReference>
<sequence length="216" mass="24552">LESSVKVAKYIFRKTLPVLFLSILCFLIGSGAGLKGRLRIYTTVALFFGSIGDYMVAEYGIFVGVIFFLFNHIFYMLTFYDQVKKLWIGMGAALLFIDSITGYLCLWNIIFVRPLMCIIPLMYTLVLTICVTLSGSLYFYGGKDSEPKQFENAVRFIGYLLFYASDTVLVINDLAFPIPWGEFIVLSTYFVAQYLILWSTCILSRHIGAQKTIKTN</sequence>
<evidence type="ECO:0000256" key="8">
    <source>
        <dbReference type="ARBA" id="ARBA00049560"/>
    </source>
</evidence>
<evidence type="ECO:0000313" key="11">
    <source>
        <dbReference type="WBParaSite" id="SMUV_0000493901-mRNA-1"/>
    </source>
</evidence>
<dbReference type="GO" id="GO:0016020">
    <property type="term" value="C:membrane"/>
    <property type="evidence" value="ECO:0007669"/>
    <property type="project" value="UniProtKB-SubCell"/>
</dbReference>
<dbReference type="EC" id="3.3.2.2" evidence="6"/>
<dbReference type="Proteomes" id="UP000046393">
    <property type="component" value="Unplaced"/>
</dbReference>
<keyword evidence="10" id="KW-1185">Reference proteome</keyword>
<comment type="subcellular location">
    <subcellularLocation>
        <location evidence="1">Membrane</location>
        <topology evidence="1">Multi-pass membrane protein</topology>
    </subcellularLocation>
</comment>
<comment type="similarity">
    <text evidence="2">Belongs to the TMEM86 family.</text>
</comment>